<dbReference type="EMBL" id="JAWXYG010000004">
    <property type="protein sequence ID" value="KAK4275888.1"/>
    <property type="molecule type" value="Genomic_DNA"/>
</dbReference>
<reference evidence="3" key="1">
    <citation type="submission" date="2023-10" db="EMBL/GenBank/DDBJ databases">
        <title>Chromosome-level genome of the transformable northern wattle, Acacia crassicarpa.</title>
        <authorList>
            <person name="Massaro I."/>
            <person name="Sinha N.R."/>
            <person name="Poethig S."/>
            <person name="Leichty A.R."/>
        </authorList>
    </citation>
    <scope>NUCLEOTIDE SEQUENCE</scope>
    <source>
        <strain evidence="3">Acra3RX</strain>
        <tissue evidence="3">Leaf</tissue>
    </source>
</reference>
<dbReference type="InterPro" id="IPR032675">
    <property type="entry name" value="LRR_dom_sf"/>
</dbReference>
<feature type="domain" description="Disease resistance protein At4g27190-like leucine-rich repeats" evidence="2">
    <location>
        <begin position="235"/>
        <end position="278"/>
    </location>
</feature>
<keyword evidence="4" id="KW-1185">Reference proteome</keyword>
<evidence type="ECO:0000256" key="1">
    <source>
        <dbReference type="ARBA" id="ARBA00022821"/>
    </source>
</evidence>
<comment type="caution">
    <text evidence="3">The sequence shown here is derived from an EMBL/GenBank/DDBJ whole genome shotgun (WGS) entry which is preliminary data.</text>
</comment>
<feature type="domain" description="Disease resistance protein At4g27190-like leucine-rich repeats" evidence="2">
    <location>
        <begin position="289"/>
        <end position="402"/>
    </location>
</feature>
<proteinExistence type="predicted"/>
<organism evidence="3 4">
    <name type="scientific">Acacia crassicarpa</name>
    <name type="common">northern wattle</name>
    <dbReference type="NCBI Taxonomy" id="499986"/>
    <lineage>
        <taxon>Eukaryota</taxon>
        <taxon>Viridiplantae</taxon>
        <taxon>Streptophyta</taxon>
        <taxon>Embryophyta</taxon>
        <taxon>Tracheophyta</taxon>
        <taxon>Spermatophyta</taxon>
        <taxon>Magnoliopsida</taxon>
        <taxon>eudicotyledons</taxon>
        <taxon>Gunneridae</taxon>
        <taxon>Pentapetalae</taxon>
        <taxon>rosids</taxon>
        <taxon>fabids</taxon>
        <taxon>Fabales</taxon>
        <taxon>Fabaceae</taxon>
        <taxon>Caesalpinioideae</taxon>
        <taxon>mimosoid clade</taxon>
        <taxon>Acacieae</taxon>
        <taxon>Acacia</taxon>
    </lineage>
</organism>
<evidence type="ECO:0000313" key="3">
    <source>
        <dbReference type="EMBL" id="KAK4275888.1"/>
    </source>
</evidence>
<dbReference type="AlphaFoldDB" id="A0AAE1MUU8"/>
<keyword evidence="1" id="KW-0611">Plant defense</keyword>
<dbReference type="Gene3D" id="3.80.10.10">
    <property type="entry name" value="Ribonuclease Inhibitor"/>
    <property type="match status" value="2"/>
</dbReference>
<dbReference type="InterPro" id="IPR050905">
    <property type="entry name" value="Plant_NBS-LRR"/>
</dbReference>
<dbReference type="Proteomes" id="UP001293593">
    <property type="component" value="Unassembled WGS sequence"/>
</dbReference>
<protein>
    <recommendedName>
        <fullName evidence="2">Disease resistance protein At4g27190-like leucine-rich repeats domain-containing protein</fullName>
    </recommendedName>
</protein>
<sequence length="407" mass="46847">MQDVTNERAKELEQQEIVNVETPLTPTVGFQYFLNFHNVKEIVIWGNKKLKTLFSGSACRNLPQLSELTIKECEELVNVVEDDFHDHHHMNSSSIFPKLEDLSIEDCNKLEFIFPLCLCGSLQKFKSIRIFKAHELKYIFGKYNEEECVSNDNENDEPPIHLPALESLILTGVPNMISIGVKKYQQKYPSIQIVEAPEEIKQYMQDVTSERAKESELQEIVNVETPLTPSSVGFQYFLNFQNLKEIEIWKNKKLKTLFSVSACRNLPQLSKLTIGYCEELVNVVEDDSHDHHHMNSSSIFPKLEDLSITNCNKLEFIFPLSLYGSLQKFKSISIIKAHELKYIFGKYNEEECVSNDNENDEPPIHLPALESLILTDVPNMISIGVKKYQQKYPSIQIVDAPEVHNTF</sequence>
<dbReference type="SUPFAM" id="SSF52047">
    <property type="entry name" value="RNI-like"/>
    <property type="match status" value="1"/>
</dbReference>
<feature type="domain" description="Disease resistance protein At4g27190-like leucine-rich repeats" evidence="2">
    <location>
        <begin position="84"/>
        <end position="190"/>
    </location>
</feature>
<dbReference type="InterPro" id="IPR057135">
    <property type="entry name" value="At4g27190-like_LRR"/>
</dbReference>
<accession>A0AAE1MUU8</accession>
<dbReference type="PANTHER" id="PTHR33463">
    <property type="entry name" value="NB-ARC DOMAIN-CONTAINING PROTEIN-RELATED"/>
    <property type="match status" value="1"/>
</dbReference>
<feature type="domain" description="Disease resistance protein At4g27190-like leucine-rich repeats" evidence="2">
    <location>
        <begin position="31"/>
        <end position="74"/>
    </location>
</feature>
<evidence type="ECO:0000313" key="4">
    <source>
        <dbReference type="Proteomes" id="UP001293593"/>
    </source>
</evidence>
<name>A0AAE1MUU8_9FABA</name>
<evidence type="ECO:0000259" key="2">
    <source>
        <dbReference type="Pfam" id="PF23247"/>
    </source>
</evidence>
<dbReference type="PANTHER" id="PTHR33463:SF105">
    <property type="entry name" value="AND NB-ARC DOMAIN DISEASE RESISTANCE PROTEIN, PUTATIVE-RELATED"/>
    <property type="match status" value="1"/>
</dbReference>
<dbReference type="Pfam" id="PF23247">
    <property type="entry name" value="LRR_RPS2"/>
    <property type="match status" value="4"/>
</dbReference>
<gene>
    <name evidence="3" type="ORF">QN277_018899</name>
</gene>